<keyword evidence="1 6" id="KW-0963">Cytoplasm</keyword>
<dbReference type="PANTHER" id="PTHR30603:SF60">
    <property type="entry name" value="RNA POLYMERASE SIGMA FACTOR RPOD"/>
    <property type="match status" value="1"/>
</dbReference>
<feature type="domain" description="RNA polymerase sigma-70" evidence="9">
    <location>
        <begin position="512"/>
        <end position="538"/>
    </location>
</feature>
<dbReference type="PRINTS" id="PR00046">
    <property type="entry name" value="SIGMA70FCT"/>
</dbReference>
<dbReference type="Gene3D" id="1.10.601.10">
    <property type="entry name" value="RNA Polymerase Primary Sigma Factor"/>
    <property type="match status" value="1"/>
</dbReference>
<evidence type="ECO:0000256" key="4">
    <source>
        <dbReference type="ARBA" id="ARBA00023125"/>
    </source>
</evidence>
<evidence type="ECO:0000313" key="11">
    <source>
        <dbReference type="Proteomes" id="UP000258476"/>
    </source>
</evidence>
<dbReference type="InterPro" id="IPR007127">
    <property type="entry name" value="RNA_pol_sigma_70_r1_1"/>
</dbReference>
<keyword evidence="11" id="KW-1185">Reference proteome</keyword>
<dbReference type="InterPro" id="IPR007624">
    <property type="entry name" value="RNA_pol_sigma70_r3"/>
</dbReference>
<dbReference type="InterPro" id="IPR013324">
    <property type="entry name" value="RNA_pol_sigma_r3/r4-like"/>
</dbReference>
<feature type="region of interest" description="Sigma-70 factor domain-4" evidence="6">
    <location>
        <begin position="487"/>
        <end position="540"/>
    </location>
</feature>
<accession>A0A3B0PUB2</accession>
<comment type="subcellular location">
    <subcellularLocation>
        <location evidence="6">Cytoplasm</location>
    </subcellularLocation>
</comment>
<dbReference type="SUPFAM" id="SSF88946">
    <property type="entry name" value="Sigma2 domain of RNA polymerase sigma factors"/>
    <property type="match status" value="1"/>
</dbReference>
<dbReference type="Proteomes" id="UP000258476">
    <property type="component" value="Chromosome"/>
</dbReference>
<dbReference type="Gene3D" id="1.10.10.10">
    <property type="entry name" value="Winged helix-like DNA-binding domain superfamily/Winged helix DNA-binding domain"/>
    <property type="match status" value="2"/>
</dbReference>
<dbReference type="KEGG" id="chla:C834K_1031"/>
<dbReference type="FunFam" id="1.10.601.10:FF:000001">
    <property type="entry name" value="RNA polymerase sigma factor SigA"/>
    <property type="match status" value="1"/>
</dbReference>
<evidence type="ECO:0000256" key="1">
    <source>
        <dbReference type="ARBA" id="ARBA00022490"/>
    </source>
</evidence>
<dbReference type="GO" id="GO:0016987">
    <property type="term" value="F:sigma factor activity"/>
    <property type="evidence" value="ECO:0007669"/>
    <property type="project" value="UniProtKB-UniRule"/>
</dbReference>
<dbReference type="InterPro" id="IPR028630">
    <property type="entry name" value="Sigma70_RpoD"/>
</dbReference>
<dbReference type="InterPro" id="IPR042189">
    <property type="entry name" value="RNA_pol_sigma_70_r1_1_sf"/>
</dbReference>
<keyword evidence="4 6" id="KW-0238">DNA-binding</keyword>
<feature type="region of interest" description="Disordered" evidence="7">
    <location>
        <begin position="79"/>
        <end position="100"/>
    </location>
</feature>
<dbReference type="InterPro" id="IPR013325">
    <property type="entry name" value="RNA_pol_sigma_r2"/>
</dbReference>
<dbReference type="InterPro" id="IPR000943">
    <property type="entry name" value="RNA_pol_sigma70"/>
</dbReference>
<proteinExistence type="inferred from homology"/>
<dbReference type="NCBIfam" id="TIGR02393">
    <property type="entry name" value="RpoD_Cterm"/>
    <property type="match status" value="1"/>
</dbReference>
<dbReference type="InterPro" id="IPR014284">
    <property type="entry name" value="RNA_pol_sigma-70_dom"/>
</dbReference>
<comment type="subunit">
    <text evidence="6">Interacts transiently with the RNA polymerase catalytic core.</text>
</comment>
<dbReference type="InterPro" id="IPR012760">
    <property type="entry name" value="RNA_pol_sigma_RpoD_C"/>
</dbReference>
<keyword evidence="2 6" id="KW-0805">Transcription regulation</keyword>
<dbReference type="Pfam" id="PF00140">
    <property type="entry name" value="Sigma70_r1_2"/>
    <property type="match status" value="1"/>
</dbReference>
<dbReference type="InterPro" id="IPR050239">
    <property type="entry name" value="Sigma-70_RNA_pol_init_factors"/>
</dbReference>
<dbReference type="GO" id="GO:0006352">
    <property type="term" value="P:DNA-templated transcription initiation"/>
    <property type="evidence" value="ECO:0007669"/>
    <property type="project" value="UniProtKB-UniRule"/>
</dbReference>
<comment type="similarity">
    <text evidence="6">Belongs to the sigma-70 factor family. RpoD/SigA subfamily.</text>
</comment>
<comment type="function">
    <text evidence="6">Sigma factors are initiation factors that promote the attachment of RNA polymerase to specific initiation sites and are then released. This sigma factor is the primary sigma factor during exponential growth.</text>
</comment>
<dbReference type="GO" id="GO:0003677">
    <property type="term" value="F:DNA binding"/>
    <property type="evidence" value="ECO:0007669"/>
    <property type="project" value="UniProtKB-UniRule"/>
</dbReference>
<dbReference type="Pfam" id="PF04539">
    <property type="entry name" value="Sigma70_r3"/>
    <property type="match status" value="1"/>
</dbReference>
<feature type="region of interest" description="Sigma-70 factor domain-3" evidence="6">
    <location>
        <begin position="398"/>
        <end position="474"/>
    </location>
</feature>
<dbReference type="InterPro" id="IPR009042">
    <property type="entry name" value="RNA_pol_sigma70_r1_2"/>
</dbReference>
<evidence type="ECO:0000256" key="6">
    <source>
        <dbReference type="HAMAP-Rule" id="MF_00963"/>
    </source>
</evidence>
<dbReference type="SUPFAM" id="SSF88659">
    <property type="entry name" value="Sigma3 and sigma4 domains of RNA polymerase sigma factors"/>
    <property type="match status" value="2"/>
</dbReference>
<dbReference type="InterPro" id="IPR007630">
    <property type="entry name" value="RNA_pol_sigma70_r4"/>
</dbReference>
<feature type="DNA-binding region" description="H-T-H motif" evidence="6">
    <location>
        <begin position="513"/>
        <end position="532"/>
    </location>
</feature>
<dbReference type="GO" id="GO:0005737">
    <property type="term" value="C:cytoplasm"/>
    <property type="evidence" value="ECO:0007669"/>
    <property type="project" value="UniProtKB-SubCell"/>
</dbReference>
<protein>
    <recommendedName>
        <fullName evidence="6">RNA polymerase sigma factor SigA</fullName>
    </recommendedName>
</protein>
<dbReference type="CDD" id="cd06171">
    <property type="entry name" value="Sigma70_r4"/>
    <property type="match status" value="1"/>
</dbReference>
<dbReference type="NCBIfam" id="NF004562">
    <property type="entry name" value="PRK05901.1-4"/>
    <property type="match status" value="1"/>
</dbReference>
<evidence type="ECO:0000313" key="10">
    <source>
        <dbReference type="EMBL" id="SYX09461.1"/>
    </source>
</evidence>
<dbReference type="EMBL" id="LS992154">
    <property type="protein sequence ID" value="SYX09461.1"/>
    <property type="molecule type" value="Genomic_DNA"/>
</dbReference>
<dbReference type="NCBIfam" id="TIGR02937">
    <property type="entry name" value="sigma70-ECF"/>
    <property type="match status" value="1"/>
</dbReference>
<evidence type="ECO:0000256" key="5">
    <source>
        <dbReference type="ARBA" id="ARBA00023163"/>
    </source>
</evidence>
<dbReference type="InterPro" id="IPR007627">
    <property type="entry name" value="RNA_pol_sigma70_r2"/>
</dbReference>
<evidence type="ECO:0000256" key="7">
    <source>
        <dbReference type="SAM" id="MobiDB-lite"/>
    </source>
</evidence>
<dbReference type="PANTHER" id="PTHR30603">
    <property type="entry name" value="RNA POLYMERASE SIGMA FACTOR RPO"/>
    <property type="match status" value="1"/>
</dbReference>
<organism evidence="10 11">
    <name type="scientific">Chlamydia poikilotherma</name>
    <dbReference type="NCBI Taxonomy" id="1967783"/>
    <lineage>
        <taxon>Bacteria</taxon>
        <taxon>Pseudomonadati</taxon>
        <taxon>Chlamydiota</taxon>
        <taxon>Chlamydiia</taxon>
        <taxon>Chlamydiales</taxon>
        <taxon>Chlamydiaceae</taxon>
        <taxon>Chlamydia/Chlamydophila group</taxon>
        <taxon>Chlamydia</taxon>
    </lineage>
</organism>
<dbReference type="Pfam" id="PF03979">
    <property type="entry name" value="Sigma70_r1_1"/>
    <property type="match status" value="1"/>
</dbReference>
<feature type="domain" description="RNA polymerase sigma-70" evidence="8">
    <location>
        <begin position="343"/>
        <end position="356"/>
    </location>
</feature>
<evidence type="ECO:0000259" key="8">
    <source>
        <dbReference type="PROSITE" id="PS00715"/>
    </source>
</evidence>
<evidence type="ECO:0000256" key="2">
    <source>
        <dbReference type="ARBA" id="ARBA00023015"/>
    </source>
</evidence>
<dbReference type="InterPro" id="IPR036388">
    <property type="entry name" value="WH-like_DNA-bd_sf"/>
</dbReference>
<feature type="region of interest" description="Sigma-70 factor domain-2" evidence="6">
    <location>
        <begin position="319"/>
        <end position="389"/>
    </location>
</feature>
<sequence>MNTQNGQATEAAHEEEAQKKLEELVSLAKDQGFITYEEINEILPMSFDTPEQIDQVLIFLTGMDIQVLNQADVERQKERKKEAKELEGLAKRTEGTPDDPVRMYLKEMGTVPLLTREEEVEISKRIEKAQVQIERIILRFRYSSKEAISIAQYLINGKERFDKIISEKEVEDKAHFLKLLPKLITLLKEEDVYLESLLLALKQSSLSKQESAKLNDNLEKCRIRTQAYLRCFHCRHNVTEDFGEVVFKAYDSFLQLEQQINDLKVRAERNKFAAAKLDAAKRRLYKREVAAGRTLEEFKKDVRMLQRWMDKSQEAKKEMVESNLRLVISIAKKYTNRGLSFLDLIQEGNMGLMKAVEKFEYRRGYKFSTYATWWIRQAVTRAIADQARTIRIPVHMIETINKVLRGAKKLMMETGKEPTPEELAEELGLTPDRVREIYKIAQHPISLQAEVGEGGESSFGDFLEDTGVESPAEATGYSMLKDKMKEVLKTLTDRERFVLIHRFGLLDGKPKTLEEVGSAFNVTRERIRQIEAKALRKMRHPIRSKQLRAFLDLLEEEKTGSGKAKNIKGK</sequence>
<evidence type="ECO:0000256" key="3">
    <source>
        <dbReference type="ARBA" id="ARBA00023082"/>
    </source>
</evidence>
<dbReference type="PROSITE" id="PS00716">
    <property type="entry name" value="SIGMA70_2"/>
    <property type="match status" value="1"/>
</dbReference>
<dbReference type="Pfam" id="PF04545">
    <property type="entry name" value="Sigma70_r4"/>
    <property type="match status" value="1"/>
</dbReference>
<dbReference type="Pfam" id="PF04542">
    <property type="entry name" value="Sigma70_r2"/>
    <property type="match status" value="1"/>
</dbReference>
<gene>
    <name evidence="6 10" type="primary">sigA</name>
    <name evidence="10" type="ORF">C834K_1031</name>
</gene>
<name>A0A3B0PUB2_9CHLA</name>
<dbReference type="AlphaFoldDB" id="A0A3B0PUB2"/>
<feature type="short sequence motif" description="Interaction with polymerase core subunit RpoC" evidence="6">
    <location>
        <begin position="343"/>
        <end position="346"/>
    </location>
</feature>
<reference evidence="11" key="1">
    <citation type="submission" date="2017-11" db="EMBL/GenBank/DDBJ databases">
        <authorList>
            <person name="Seth-Smith MB H."/>
        </authorList>
    </citation>
    <scope>NUCLEOTIDE SEQUENCE [LARGE SCALE GENOMIC DNA]</scope>
</reference>
<dbReference type="Gene3D" id="1.10.220.120">
    <property type="entry name" value="Sigma-70 factor, region 1.1"/>
    <property type="match status" value="1"/>
</dbReference>
<dbReference type="HAMAP" id="MF_00963">
    <property type="entry name" value="Sigma70_RpoD_SigA"/>
    <property type="match status" value="1"/>
</dbReference>
<keyword evidence="5 6" id="KW-0804">Transcription</keyword>
<evidence type="ECO:0000259" key="9">
    <source>
        <dbReference type="PROSITE" id="PS00716"/>
    </source>
</evidence>
<keyword evidence="3 6" id="KW-0731">Sigma factor</keyword>
<dbReference type="PROSITE" id="PS00715">
    <property type="entry name" value="SIGMA70_1"/>
    <property type="match status" value="1"/>
</dbReference>